<sequence>ENYNPIEWLETVNRVFEANNIVRARRLSVVDAYLFGLTAFFWKNHRKQKPQILFWSNEQALKQ</sequence>
<protein>
    <submittedName>
        <fullName evidence="1">29099_t:CDS:1</fullName>
    </submittedName>
</protein>
<feature type="non-terminal residue" evidence="1">
    <location>
        <position position="63"/>
    </location>
</feature>
<dbReference type="EMBL" id="CAJVQC010115964">
    <property type="protein sequence ID" value="CAG8836885.1"/>
    <property type="molecule type" value="Genomic_DNA"/>
</dbReference>
<comment type="caution">
    <text evidence="1">The sequence shown here is derived from an EMBL/GenBank/DDBJ whole genome shotgun (WGS) entry which is preliminary data.</text>
</comment>
<feature type="non-terminal residue" evidence="1">
    <location>
        <position position="1"/>
    </location>
</feature>
<reference evidence="1" key="1">
    <citation type="submission" date="2021-06" db="EMBL/GenBank/DDBJ databases">
        <authorList>
            <person name="Kallberg Y."/>
            <person name="Tangrot J."/>
            <person name="Rosling A."/>
        </authorList>
    </citation>
    <scope>NUCLEOTIDE SEQUENCE</scope>
    <source>
        <strain evidence="1">MA461A</strain>
    </source>
</reference>
<name>A0ACA9SE28_9GLOM</name>
<organism evidence="1 2">
    <name type="scientific">Racocetra persica</name>
    <dbReference type="NCBI Taxonomy" id="160502"/>
    <lineage>
        <taxon>Eukaryota</taxon>
        <taxon>Fungi</taxon>
        <taxon>Fungi incertae sedis</taxon>
        <taxon>Mucoromycota</taxon>
        <taxon>Glomeromycotina</taxon>
        <taxon>Glomeromycetes</taxon>
        <taxon>Diversisporales</taxon>
        <taxon>Gigasporaceae</taxon>
        <taxon>Racocetra</taxon>
    </lineage>
</organism>
<evidence type="ECO:0000313" key="1">
    <source>
        <dbReference type="EMBL" id="CAG8836885.1"/>
    </source>
</evidence>
<gene>
    <name evidence="1" type="ORF">RPERSI_LOCUS30087</name>
</gene>
<keyword evidence="2" id="KW-1185">Reference proteome</keyword>
<evidence type="ECO:0000313" key="2">
    <source>
        <dbReference type="Proteomes" id="UP000789920"/>
    </source>
</evidence>
<accession>A0ACA9SE28</accession>
<dbReference type="Proteomes" id="UP000789920">
    <property type="component" value="Unassembled WGS sequence"/>
</dbReference>
<proteinExistence type="predicted"/>